<dbReference type="CDD" id="cd00371">
    <property type="entry name" value="HMA"/>
    <property type="match status" value="1"/>
</dbReference>
<dbReference type="RefSeq" id="WP_018303304.1">
    <property type="nucleotide sequence ID" value="NZ_KB902294.1"/>
</dbReference>
<reference evidence="2 3" key="1">
    <citation type="submission" date="2013-01" db="EMBL/GenBank/DDBJ databases">
        <authorList>
            <person name="Fiebig A."/>
            <person name="Goeker M."/>
            <person name="Klenk H.-P.P."/>
        </authorList>
    </citation>
    <scope>NUCLEOTIDE SEQUENCE [LARGE SCALE GENOMIC DNA]</scope>
    <source>
        <strain evidence="2 3">DSM 24838</strain>
    </source>
</reference>
<dbReference type="STRING" id="1123501.Wenmar_01293"/>
<dbReference type="SUPFAM" id="SSF55008">
    <property type="entry name" value="HMA, heavy metal-associated domain"/>
    <property type="match status" value="1"/>
</dbReference>
<sequence>MMNLNVTGMTCGHCEAAVTRAIHAVDPAAKVTVDRAADRVTVDSAADPSAVQRAVEAEGYGVTRAA</sequence>
<dbReference type="EMBL" id="AONG01000007">
    <property type="protein sequence ID" value="KIQ70149.1"/>
    <property type="molecule type" value="Genomic_DNA"/>
</dbReference>
<gene>
    <name evidence="2" type="ORF">Wenmar_01293</name>
</gene>
<dbReference type="Proteomes" id="UP000035100">
    <property type="component" value="Unassembled WGS sequence"/>
</dbReference>
<dbReference type="OrthoDB" id="9801832at2"/>
<organism evidence="2 3">
    <name type="scientific">Wenxinia marina DSM 24838</name>
    <dbReference type="NCBI Taxonomy" id="1123501"/>
    <lineage>
        <taxon>Bacteria</taxon>
        <taxon>Pseudomonadati</taxon>
        <taxon>Pseudomonadota</taxon>
        <taxon>Alphaproteobacteria</taxon>
        <taxon>Rhodobacterales</taxon>
        <taxon>Roseobacteraceae</taxon>
        <taxon>Wenxinia</taxon>
    </lineage>
</organism>
<accession>A0A0D0Q6V7</accession>
<keyword evidence="3" id="KW-1185">Reference proteome</keyword>
<dbReference type="Gene3D" id="3.30.70.100">
    <property type="match status" value="1"/>
</dbReference>
<name>A0A0D0Q6V7_9RHOB</name>
<evidence type="ECO:0000259" key="1">
    <source>
        <dbReference type="PROSITE" id="PS50846"/>
    </source>
</evidence>
<evidence type="ECO:0000313" key="3">
    <source>
        <dbReference type="Proteomes" id="UP000035100"/>
    </source>
</evidence>
<dbReference type="GO" id="GO:0046872">
    <property type="term" value="F:metal ion binding"/>
    <property type="evidence" value="ECO:0007669"/>
    <property type="project" value="InterPro"/>
</dbReference>
<dbReference type="eggNOG" id="COG2608">
    <property type="taxonomic scope" value="Bacteria"/>
</dbReference>
<dbReference type="Pfam" id="PF00403">
    <property type="entry name" value="HMA"/>
    <property type="match status" value="1"/>
</dbReference>
<dbReference type="AlphaFoldDB" id="A0A0D0Q6V7"/>
<feature type="domain" description="HMA" evidence="1">
    <location>
        <begin position="1"/>
        <end position="63"/>
    </location>
</feature>
<proteinExistence type="predicted"/>
<comment type="caution">
    <text evidence="2">The sequence shown here is derived from an EMBL/GenBank/DDBJ whole genome shotgun (WGS) entry which is preliminary data.</text>
</comment>
<evidence type="ECO:0000313" key="2">
    <source>
        <dbReference type="EMBL" id="KIQ70149.1"/>
    </source>
</evidence>
<dbReference type="PROSITE" id="PS50846">
    <property type="entry name" value="HMA_2"/>
    <property type="match status" value="1"/>
</dbReference>
<dbReference type="InterPro" id="IPR036163">
    <property type="entry name" value="HMA_dom_sf"/>
</dbReference>
<dbReference type="InterPro" id="IPR006121">
    <property type="entry name" value="HMA_dom"/>
</dbReference>
<protein>
    <submittedName>
        <fullName evidence="2">Copper chaperone</fullName>
    </submittedName>
</protein>